<feature type="region of interest" description="Disordered" evidence="1">
    <location>
        <begin position="104"/>
        <end position="262"/>
    </location>
</feature>
<protein>
    <submittedName>
        <fullName evidence="2">Uncharacterized protein</fullName>
    </submittedName>
</protein>
<dbReference type="EMBL" id="MU006562">
    <property type="protein sequence ID" value="KAF2751354.1"/>
    <property type="molecule type" value="Genomic_DNA"/>
</dbReference>
<dbReference type="Proteomes" id="UP000799440">
    <property type="component" value="Unassembled WGS sequence"/>
</dbReference>
<keyword evidence="3" id="KW-1185">Reference proteome</keyword>
<evidence type="ECO:0000256" key="1">
    <source>
        <dbReference type="SAM" id="MobiDB-lite"/>
    </source>
</evidence>
<evidence type="ECO:0000313" key="3">
    <source>
        <dbReference type="Proteomes" id="UP000799440"/>
    </source>
</evidence>
<gene>
    <name evidence="2" type="ORF">M011DRAFT_473843</name>
</gene>
<feature type="region of interest" description="Disordered" evidence="1">
    <location>
        <begin position="1"/>
        <end position="42"/>
    </location>
</feature>
<name>A0A6A6VNP7_9PLEO</name>
<dbReference type="OrthoDB" id="3921377at2759"/>
<accession>A0A6A6VNP7</accession>
<feature type="compositionally biased region" description="Basic and acidic residues" evidence="1">
    <location>
        <begin position="229"/>
        <end position="262"/>
    </location>
</feature>
<feature type="compositionally biased region" description="Basic and acidic residues" evidence="1">
    <location>
        <begin position="182"/>
        <end position="206"/>
    </location>
</feature>
<sequence length="262" mass="29078">MATILHSRRSRTPMSSQSVAHRRGKASVPLSTHGMPKTPYCPDGRIRAHRFLDHSSSSDWDLSGPMSPPMSARSFGTVIDSAPSTPAYSPRMGTEGDAVAPTILSLAPPTPREPEWDMPEGPSRKRSATLPSARQTAPSESHPSLQVPLPTVRPQTPVSLRAHRATSVPAPPPSPLPTPRVEVAEKEVVPHTEKQTEDPEPKEKSESTLYMPPLGKIATRVKSMFQRTSTKEKRRSSDSREEKRRKKNEELDYMEDVHWTEM</sequence>
<evidence type="ECO:0000313" key="2">
    <source>
        <dbReference type="EMBL" id="KAF2751354.1"/>
    </source>
</evidence>
<dbReference type="AlphaFoldDB" id="A0A6A6VNP7"/>
<feature type="compositionally biased region" description="Basic residues" evidence="1">
    <location>
        <begin position="1"/>
        <end position="11"/>
    </location>
</feature>
<reference evidence="2" key="1">
    <citation type="journal article" date="2020" name="Stud. Mycol.">
        <title>101 Dothideomycetes genomes: a test case for predicting lifestyles and emergence of pathogens.</title>
        <authorList>
            <person name="Haridas S."/>
            <person name="Albert R."/>
            <person name="Binder M."/>
            <person name="Bloem J."/>
            <person name="Labutti K."/>
            <person name="Salamov A."/>
            <person name="Andreopoulos B."/>
            <person name="Baker S."/>
            <person name="Barry K."/>
            <person name="Bills G."/>
            <person name="Bluhm B."/>
            <person name="Cannon C."/>
            <person name="Castanera R."/>
            <person name="Culley D."/>
            <person name="Daum C."/>
            <person name="Ezra D."/>
            <person name="Gonzalez J."/>
            <person name="Henrissat B."/>
            <person name="Kuo A."/>
            <person name="Liang C."/>
            <person name="Lipzen A."/>
            <person name="Lutzoni F."/>
            <person name="Magnuson J."/>
            <person name="Mondo S."/>
            <person name="Nolan M."/>
            <person name="Ohm R."/>
            <person name="Pangilinan J."/>
            <person name="Park H.-J."/>
            <person name="Ramirez L."/>
            <person name="Alfaro M."/>
            <person name="Sun H."/>
            <person name="Tritt A."/>
            <person name="Yoshinaga Y."/>
            <person name="Zwiers L.-H."/>
            <person name="Turgeon B."/>
            <person name="Goodwin S."/>
            <person name="Spatafora J."/>
            <person name="Crous P."/>
            <person name="Grigoriev I."/>
        </authorList>
    </citation>
    <scope>NUCLEOTIDE SEQUENCE</scope>
    <source>
        <strain evidence="2">CBS 119925</strain>
    </source>
</reference>
<proteinExistence type="predicted"/>
<feature type="compositionally biased region" description="Pro residues" evidence="1">
    <location>
        <begin position="169"/>
        <end position="178"/>
    </location>
</feature>
<feature type="compositionally biased region" description="Polar residues" evidence="1">
    <location>
        <begin position="129"/>
        <end position="144"/>
    </location>
</feature>
<organism evidence="2 3">
    <name type="scientific">Sporormia fimetaria CBS 119925</name>
    <dbReference type="NCBI Taxonomy" id="1340428"/>
    <lineage>
        <taxon>Eukaryota</taxon>
        <taxon>Fungi</taxon>
        <taxon>Dikarya</taxon>
        <taxon>Ascomycota</taxon>
        <taxon>Pezizomycotina</taxon>
        <taxon>Dothideomycetes</taxon>
        <taxon>Pleosporomycetidae</taxon>
        <taxon>Pleosporales</taxon>
        <taxon>Sporormiaceae</taxon>
        <taxon>Sporormia</taxon>
    </lineage>
</organism>